<sequence length="373" mass="41430">MNFKQIAILLFSFSILISCTESNDDSDNGSSDSFDRKALLENAADNIIIPALQDLNSDLIKLKASKDLFITTPNQANLDNLRSDWLIAYKTWQYVEMFNIGKAEEILYNFQMNIYPTNTTDIQNNIASGNYDLTSPNNNDAVGFPALDYLLYGLSSDDSTIIDFYSTNTNAVGYANYLSDVINQMEALTNLVLTDWTSSYRDIFVNSTANTASSSVNMLVNDFIFYYEKGLRANKIGIPAGVFSTTPLADKVEGFYSEIYSKDLALIALKAAQDFFNGKAYQSTITGVSYASYVTTLRTNSGSSDLTASINNQIEAARTELNQLDNNLFNQVNSNNTAMLMTYDELQRVTVLLKVDMLQTLNISVDYVDADGD</sequence>
<keyword evidence="5" id="KW-1185">Reference proteome</keyword>
<name>A0ABS0A1D9_9FLAO</name>
<dbReference type="Proteomes" id="UP001194729">
    <property type="component" value="Unassembled WGS sequence"/>
</dbReference>
<evidence type="ECO:0000256" key="1">
    <source>
        <dbReference type="ARBA" id="ARBA00004196"/>
    </source>
</evidence>
<organism evidence="4 5">
    <name type="scientific">Nonlabens mediterrranea</name>
    <dbReference type="NCBI Taxonomy" id="1419947"/>
    <lineage>
        <taxon>Bacteria</taxon>
        <taxon>Pseudomonadati</taxon>
        <taxon>Bacteroidota</taxon>
        <taxon>Flavobacteriia</taxon>
        <taxon>Flavobacteriales</taxon>
        <taxon>Flavobacteriaceae</taxon>
        <taxon>Nonlabens</taxon>
    </lineage>
</organism>
<evidence type="ECO:0000313" key="5">
    <source>
        <dbReference type="Proteomes" id="UP001194729"/>
    </source>
</evidence>
<gene>
    <name evidence="4" type="ORF">FNJ87_02190</name>
</gene>
<dbReference type="InterPro" id="IPR034984">
    <property type="entry name" value="Imelysin-like_IPPA"/>
</dbReference>
<comment type="subcellular location">
    <subcellularLocation>
        <location evidence="1">Cell envelope</location>
    </subcellularLocation>
</comment>
<dbReference type="InterPro" id="IPR038352">
    <property type="entry name" value="Imelysin_sf"/>
</dbReference>
<proteinExistence type="predicted"/>
<evidence type="ECO:0000259" key="3">
    <source>
        <dbReference type="Pfam" id="PF09375"/>
    </source>
</evidence>
<dbReference type="Gene3D" id="1.20.1420.20">
    <property type="entry name" value="M75 peptidase, HXXE motif"/>
    <property type="match status" value="1"/>
</dbReference>
<dbReference type="CDD" id="cd14659">
    <property type="entry name" value="Imelysin-like_IPPA"/>
    <property type="match status" value="1"/>
</dbReference>
<protein>
    <submittedName>
        <fullName evidence="4">Imelysin family protein</fullName>
    </submittedName>
</protein>
<dbReference type="InterPro" id="IPR018976">
    <property type="entry name" value="Imelysin-like"/>
</dbReference>
<reference evidence="4 5" key="1">
    <citation type="submission" date="2020-11" db="EMBL/GenBank/DDBJ databases">
        <title>P. mediterranea TC4 genome.</title>
        <authorList>
            <person name="Molmeret M."/>
        </authorList>
    </citation>
    <scope>NUCLEOTIDE SEQUENCE [LARGE SCALE GENOMIC DNA]</scope>
    <source>
        <strain evidence="4 5">TC4</strain>
    </source>
</reference>
<dbReference type="Pfam" id="PF09375">
    <property type="entry name" value="Peptidase_M75"/>
    <property type="match status" value="1"/>
</dbReference>
<comment type="caution">
    <text evidence="4">The sequence shown here is derived from an EMBL/GenBank/DDBJ whole genome shotgun (WGS) entry which is preliminary data.</text>
</comment>
<feature type="domain" description="Imelysin-like" evidence="3">
    <location>
        <begin position="48"/>
        <end position="342"/>
    </location>
</feature>
<evidence type="ECO:0000313" key="4">
    <source>
        <dbReference type="EMBL" id="MBF4983195.1"/>
    </source>
</evidence>
<dbReference type="EMBL" id="JADKYU010000106">
    <property type="protein sequence ID" value="MBF4983195.1"/>
    <property type="molecule type" value="Genomic_DNA"/>
</dbReference>
<accession>A0ABS0A1D9</accession>
<keyword evidence="2" id="KW-0732">Signal</keyword>
<evidence type="ECO:0000256" key="2">
    <source>
        <dbReference type="ARBA" id="ARBA00022729"/>
    </source>
</evidence>
<dbReference type="PROSITE" id="PS51257">
    <property type="entry name" value="PROKAR_LIPOPROTEIN"/>
    <property type="match status" value="1"/>
</dbReference>